<name>A0A0A9C7G7_ARUDO</name>
<evidence type="ECO:0000313" key="2">
    <source>
        <dbReference type="EMBL" id="JAD72219.1"/>
    </source>
</evidence>
<feature type="compositionally biased region" description="Polar residues" evidence="1">
    <location>
        <begin position="19"/>
        <end position="28"/>
    </location>
</feature>
<dbReference type="EMBL" id="GBRH01225676">
    <property type="protein sequence ID" value="JAD72219.1"/>
    <property type="molecule type" value="Transcribed_RNA"/>
</dbReference>
<proteinExistence type="predicted"/>
<feature type="region of interest" description="Disordered" evidence="1">
    <location>
        <begin position="1"/>
        <end position="33"/>
    </location>
</feature>
<sequence length="62" mass="6859">MCRPQSPPRPWAHLAAKGTSHTWPNSGRPSPGILRYKAHTHRAAPILLASSNSGRQRRPRAL</sequence>
<feature type="compositionally biased region" description="Pro residues" evidence="1">
    <location>
        <begin position="1"/>
        <end position="10"/>
    </location>
</feature>
<protein>
    <submittedName>
        <fullName evidence="2">Uncharacterized protein</fullName>
    </submittedName>
</protein>
<reference evidence="2" key="2">
    <citation type="journal article" date="2015" name="Data Brief">
        <title>Shoot transcriptome of the giant reed, Arundo donax.</title>
        <authorList>
            <person name="Barrero R.A."/>
            <person name="Guerrero F.D."/>
            <person name="Moolhuijzen P."/>
            <person name="Goolsby J.A."/>
            <person name="Tidwell J."/>
            <person name="Bellgard S.E."/>
            <person name="Bellgard M.I."/>
        </authorList>
    </citation>
    <scope>NUCLEOTIDE SEQUENCE</scope>
    <source>
        <tissue evidence="2">Shoot tissue taken approximately 20 cm above the soil surface</tissue>
    </source>
</reference>
<dbReference type="AlphaFoldDB" id="A0A0A9C7G7"/>
<accession>A0A0A9C7G7</accession>
<evidence type="ECO:0000256" key="1">
    <source>
        <dbReference type="SAM" id="MobiDB-lite"/>
    </source>
</evidence>
<reference evidence="2" key="1">
    <citation type="submission" date="2014-09" db="EMBL/GenBank/DDBJ databases">
        <authorList>
            <person name="Magalhaes I.L.F."/>
            <person name="Oliveira U."/>
            <person name="Santos F.R."/>
            <person name="Vidigal T.H.D.A."/>
            <person name="Brescovit A.D."/>
            <person name="Santos A.J."/>
        </authorList>
    </citation>
    <scope>NUCLEOTIDE SEQUENCE</scope>
    <source>
        <tissue evidence="2">Shoot tissue taken approximately 20 cm above the soil surface</tissue>
    </source>
</reference>
<organism evidence="2">
    <name type="scientific">Arundo donax</name>
    <name type="common">Giant reed</name>
    <name type="synonym">Donax arundinaceus</name>
    <dbReference type="NCBI Taxonomy" id="35708"/>
    <lineage>
        <taxon>Eukaryota</taxon>
        <taxon>Viridiplantae</taxon>
        <taxon>Streptophyta</taxon>
        <taxon>Embryophyta</taxon>
        <taxon>Tracheophyta</taxon>
        <taxon>Spermatophyta</taxon>
        <taxon>Magnoliopsida</taxon>
        <taxon>Liliopsida</taxon>
        <taxon>Poales</taxon>
        <taxon>Poaceae</taxon>
        <taxon>PACMAD clade</taxon>
        <taxon>Arundinoideae</taxon>
        <taxon>Arundineae</taxon>
        <taxon>Arundo</taxon>
    </lineage>
</organism>